<evidence type="ECO:0000313" key="8">
    <source>
        <dbReference type="Proteomes" id="UP001318860"/>
    </source>
</evidence>
<dbReference type="PROSITE" id="PS50966">
    <property type="entry name" value="ZF_SWIM"/>
    <property type="match status" value="1"/>
</dbReference>
<keyword evidence="1" id="KW-0479">Metal-binding</keyword>
<organism evidence="7 8">
    <name type="scientific">Rehmannia glutinosa</name>
    <name type="common">Chinese foxglove</name>
    <dbReference type="NCBI Taxonomy" id="99300"/>
    <lineage>
        <taxon>Eukaryota</taxon>
        <taxon>Viridiplantae</taxon>
        <taxon>Streptophyta</taxon>
        <taxon>Embryophyta</taxon>
        <taxon>Tracheophyta</taxon>
        <taxon>Spermatophyta</taxon>
        <taxon>Magnoliopsida</taxon>
        <taxon>eudicotyledons</taxon>
        <taxon>Gunneridae</taxon>
        <taxon>Pentapetalae</taxon>
        <taxon>asterids</taxon>
        <taxon>lamiids</taxon>
        <taxon>Lamiales</taxon>
        <taxon>Orobanchaceae</taxon>
        <taxon>Rehmannieae</taxon>
        <taxon>Rehmannia</taxon>
    </lineage>
</organism>
<sequence length="479" mass="55429">MLVKREVKVYSNRQQLYRTKGRHWKKIQGNVIVQHHQLRDYCMKTVEMNRRSTAILKLLGPPLYRNPTFQRLFVLYNAQNRGFIEGCRPIIGLDVCFLKGPFRGQLMAAVARDGNTQMYPLVFAVVESECKDSWSWFLFILTNAIGSVDEMGWSFISDRQKGLVEAFEQLMPMAEHRLCVRHLYVNFKLRFKDKSLKQLMWATATSFSENGFLQNLEEIKRVDLNAYNYLTKISPELWCKFKMSPRAKCDMLSNKLCESYNNYIKEAREQPILTILETLRRQLICKYDKKRRGVWEISGGLTTFVVNLNRNTCTCREWDITGIPCTHVVCAIFTDDKSPEAFVHPYYYVQRYKSAYSHIVYSHVSSIVNSSQSNEIIMPPPFKILPGRPKKSRKKEHDEIANGTRVTRKGRNMSCTRCGDTSHRTCKRPPMENSTLDRQATDAAAKFSGIPSTQTSTQASKVGFTFNTITSNMTRREKG</sequence>
<evidence type="ECO:0000313" key="7">
    <source>
        <dbReference type="EMBL" id="KAK6160797.1"/>
    </source>
</evidence>
<dbReference type="InterPro" id="IPR006564">
    <property type="entry name" value="Znf_PMZ"/>
</dbReference>
<dbReference type="Pfam" id="PF04434">
    <property type="entry name" value="SWIM"/>
    <property type="match status" value="1"/>
</dbReference>
<evidence type="ECO:0000256" key="3">
    <source>
        <dbReference type="ARBA" id="ARBA00022833"/>
    </source>
</evidence>
<dbReference type="Pfam" id="PF10551">
    <property type="entry name" value="MULE"/>
    <property type="match status" value="1"/>
</dbReference>
<comment type="caution">
    <text evidence="7">The sequence shown here is derived from an EMBL/GenBank/DDBJ whole genome shotgun (WGS) entry which is preliminary data.</text>
</comment>
<feature type="domain" description="SWIM-type" evidence="6">
    <location>
        <begin position="304"/>
        <end position="336"/>
    </location>
</feature>
<evidence type="ECO:0000256" key="1">
    <source>
        <dbReference type="ARBA" id="ARBA00022723"/>
    </source>
</evidence>
<accession>A0ABR0XNT5</accession>
<keyword evidence="2 4" id="KW-0863">Zinc-finger</keyword>
<dbReference type="PANTHER" id="PTHR31973:SF187">
    <property type="entry name" value="MUTATOR TRANSPOSASE MUDRA PROTEIN"/>
    <property type="match status" value="1"/>
</dbReference>
<evidence type="ECO:0000259" key="6">
    <source>
        <dbReference type="PROSITE" id="PS50966"/>
    </source>
</evidence>
<evidence type="ECO:0000256" key="2">
    <source>
        <dbReference type="ARBA" id="ARBA00022771"/>
    </source>
</evidence>
<keyword evidence="8" id="KW-1185">Reference proteome</keyword>
<feature type="region of interest" description="Disordered" evidence="5">
    <location>
        <begin position="379"/>
        <end position="400"/>
    </location>
</feature>
<reference evidence="7 8" key="1">
    <citation type="journal article" date="2021" name="Comput. Struct. Biotechnol. J.">
        <title>De novo genome assembly of the potent medicinal plant Rehmannia glutinosa using nanopore technology.</title>
        <authorList>
            <person name="Ma L."/>
            <person name="Dong C."/>
            <person name="Song C."/>
            <person name="Wang X."/>
            <person name="Zheng X."/>
            <person name="Niu Y."/>
            <person name="Chen S."/>
            <person name="Feng W."/>
        </authorList>
    </citation>
    <scope>NUCLEOTIDE SEQUENCE [LARGE SCALE GENOMIC DNA]</scope>
    <source>
        <strain evidence="7">DH-2019</strain>
    </source>
</reference>
<name>A0ABR0XNT5_REHGL</name>
<dbReference type="SMART" id="SM00575">
    <property type="entry name" value="ZnF_PMZ"/>
    <property type="match status" value="1"/>
</dbReference>
<dbReference type="Proteomes" id="UP001318860">
    <property type="component" value="Unassembled WGS sequence"/>
</dbReference>
<dbReference type="EMBL" id="JABTTQ020000003">
    <property type="protein sequence ID" value="KAK6160797.1"/>
    <property type="molecule type" value="Genomic_DNA"/>
</dbReference>
<evidence type="ECO:0000256" key="4">
    <source>
        <dbReference type="PROSITE-ProRule" id="PRU00325"/>
    </source>
</evidence>
<dbReference type="InterPro" id="IPR007527">
    <property type="entry name" value="Znf_SWIM"/>
</dbReference>
<dbReference type="InterPro" id="IPR018289">
    <property type="entry name" value="MULE_transposase_dom"/>
</dbReference>
<protein>
    <recommendedName>
        <fullName evidence="6">SWIM-type domain-containing protein</fullName>
    </recommendedName>
</protein>
<dbReference type="PANTHER" id="PTHR31973">
    <property type="entry name" value="POLYPROTEIN, PUTATIVE-RELATED"/>
    <property type="match status" value="1"/>
</dbReference>
<evidence type="ECO:0000256" key="5">
    <source>
        <dbReference type="SAM" id="MobiDB-lite"/>
    </source>
</evidence>
<gene>
    <name evidence="7" type="ORF">DH2020_004178</name>
</gene>
<keyword evidence="3" id="KW-0862">Zinc</keyword>
<proteinExistence type="predicted"/>